<evidence type="ECO:0000313" key="1">
    <source>
        <dbReference type="EMBL" id="RDX87585.1"/>
    </source>
</evidence>
<sequence>MAAKICGICTSVDQLENVGAIATWKAAISAKTELGAIRSSTIRTHAEYISETSKVSIADSAIPSTTFPATTTTAENAYPRQLSISGRPNEVACNQQPGVPTICELQ</sequence>
<dbReference type="AlphaFoldDB" id="A0A371GAN0"/>
<comment type="caution">
    <text evidence="1">The sequence shown here is derived from an EMBL/GenBank/DDBJ whole genome shotgun (WGS) entry which is preliminary data.</text>
</comment>
<reference evidence="1" key="1">
    <citation type="submission" date="2018-05" db="EMBL/GenBank/DDBJ databases">
        <title>Draft genome of Mucuna pruriens seed.</title>
        <authorList>
            <person name="Nnadi N.E."/>
            <person name="Vos R."/>
            <person name="Hasami M.H."/>
            <person name="Devisetty U.K."/>
            <person name="Aguiy J.C."/>
        </authorList>
    </citation>
    <scope>NUCLEOTIDE SEQUENCE [LARGE SCALE GENOMIC DNA]</scope>
    <source>
        <strain evidence="1">JCA_2017</strain>
    </source>
</reference>
<name>A0A371GAN0_MUCPR</name>
<dbReference type="Proteomes" id="UP000257109">
    <property type="component" value="Unassembled WGS sequence"/>
</dbReference>
<accession>A0A371GAN0</accession>
<gene>
    <name evidence="1" type="ORF">CR513_30930</name>
</gene>
<protein>
    <submittedName>
        <fullName evidence="1">Uncharacterized protein</fullName>
    </submittedName>
</protein>
<feature type="non-terminal residue" evidence="1">
    <location>
        <position position="1"/>
    </location>
</feature>
<dbReference type="EMBL" id="QJKJ01006185">
    <property type="protein sequence ID" value="RDX87585.1"/>
    <property type="molecule type" value="Genomic_DNA"/>
</dbReference>
<keyword evidence="2" id="KW-1185">Reference proteome</keyword>
<evidence type="ECO:0000313" key="2">
    <source>
        <dbReference type="Proteomes" id="UP000257109"/>
    </source>
</evidence>
<proteinExistence type="predicted"/>
<organism evidence="1 2">
    <name type="scientific">Mucuna pruriens</name>
    <name type="common">Velvet bean</name>
    <name type="synonym">Dolichos pruriens</name>
    <dbReference type="NCBI Taxonomy" id="157652"/>
    <lineage>
        <taxon>Eukaryota</taxon>
        <taxon>Viridiplantae</taxon>
        <taxon>Streptophyta</taxon>
        <taxon>Embryophyta</taxon>
        <taxon>Tracheophyta</taxon>
        <taxon>Spermatophyta</taxon>
        <taxon>Magnoliopsida</taxon>
        <taxon>eudicotyledons</taxon>
        <taxon>Gunneridae</taxon>
        <taxon>Pentapetalae</taxon>
        <taxon>rosids</taxon>
        <taxon>fabids</taxon>
        <taxon>Fabales</taxon>
        <taxon>Fabaceae</taxon>
        <taxon>Papilionoideae</taxon>
        <taxon>50 kb inversion clade</taxon>
        <taxon>NPAAA clade</taxon>
        <taxon>indigoferoid/millettioid clade</taxon>
        <taxon>Phaseoleae</taxon>
        <taxon>Mucuna</taxon>
    </lineage>
</organism>